<evidence type="ECO:0000313" key="2">
    <source>
        <dbReference type="EMBL" id="MCQ4121440.1"/>
    </source>
</evidence>
<keyword evidence="3" id="KW-1185">Reference proteome</keyword>
<name>A0ABT1QI31_9NOCA</name>
<comment type="caution">
    <text evidence="2">The sequence shown here is derived from an EMBL/GenBank/DDBJ whole genome shotgun (WGS) entry which is preliminary data.</text>
</comment>
<evidence type="ECO:0000256" key="1">
    <source>
        <dbReference type="SAM" id="MobiDB-lite"/>
    </source>
</evidence>
<dbReference type="RefSeq" id="WP_255971959.1">
    <property type="nucleotide sequence ID" value="NZ_JANFQF010000018.1"/>
</dbReference>
<accession>A0ABT1QI31</accession>
<dbReference type="Proteomes" id="UP001524501">
    <property type="component" value="Unassembled WGS sequence"/>
</dbReference>
<proteinExistence type="predicted"/>
<feature type="region of interest" description="Disordered" evidence="1">
    <location>
        <begin position="1"/>
        <end position="66"/>
    </location>
</feature>
<protein>
    <submittedName>
        <fullName evidence="2">Rv3235 family protein</fullName>
    </submittedName>
</protein>
<sequence>MSESYTFLSRVPNYEPPTCEAPARAAGPAVPLGNRRAPGRGRQSSPARSSAHSGTSPRPSLTVPVPRAAPDAQRFTEHAFRLVLEVLDRRRNVRQLRPVVVSSLLDVARTLALAESPARRLGVATLQRVHLRVLDDDTLEAFGTYGRGPRVFVIAARVERKSDTGWIVTSMVVG</sequence>
<gene>
    <name evidence="2" type="ORF">NOF53_20110</name>
</gene>
<organism evidence="2 3">
    <name type="scientific">Rhodococcus tibetensis</name>
    <dbReference type="NCBI Taxonomy" id="2965064"/>
    <lineage>
        <taxon>Bacteria</taxon>
        <taxon>Bacillati</taxon>
        <taxon>Actinomycetota</taxon>
        <taxon>Actinomycetes</taxon>
        <taxon>Mycobacteriales</taxon>
        <taxon>Nocardiaceae</taxon>
        <taxon>Rhodococcus</taxon>
    </lineage>
</organism>
<evidence type="ECO:0000313" key="3">
    <source>
        <dbReference type="Proteomes" id="UP001524501"/>
    </source>
</evidence>
<dbReference type="InterPro" id="IPR045596">
    <property type="entry name" value="DUF6459"/>
</dbReference>
<dbReference type="Pfam" id="PF20060">
    <property type="entry name" value="DUF6459"/>
    <property type="match status" value="1"/>
</dbReference>
<reference evidence="2 3" key="1">
    <citation type="submission" date="2022-07" db="EMBL/GenBank/DDBJ databases">
        <title>Degradation activity of malathion, p-nitrophenol and potential low-temperature adaptation strategy of Rhodococcus sp. FXJ9.536.</title>
        <authorList>
            <person name="Huang J."/>
            <person name="Huang Y."/>
        </authorList>
    </citation>
    <scope>NUCLEOTIDE SEQUENCE [LARGE SCALE GENOMIC DNA]</scope>
    <source>
        <strain evidence="2 3">FXJ9.536</strain>
    </source>
</reference>
<feature type="compositionally biased region" description="Polar residues" evidence="1">
    <location>
        <begin position="42"/>
        <end position="59"/>
    </location>
</feature>
<dbReference type="EMBL" id="JANFQF010000018">
    <property type="protein sequence ID" value="MCQ4121440.1"/>
    <property type="molecule type" value="Genomic_DNA"/>
</dbReference>